<feature type="domain" description="HPP transmembrane region" evidence="1">
    <location>
        <begin position="2"/>
        <end position="56"/>
    </location>
</feature>
<dbReference type="EMBL" id="BNCJ01000037">
    <property type="protein sequence ID" value="GHF73949.1"/>
    <property type="molecule type" value="Genomic_DNA"/>
</dbReference>
<accession>A0A8J3H3K4</accession>
<protein>
    <recommendedName>
        <fullName evidence="1">HPP transmembrane region domain-containing protein</fullName>
    </recommendedName>
</protein>
<name>A0A8J3H3K4_9RHOB</name>
<evidence type="ECO:0000313" key="3">
    <source>
        <dbReference type="Proteomes" id="UP000626220"/>
    </source>
</evidence>
<dbReference type="Proteomes" id="UP000626220">
    <property type="component" value="Unassembled WGS sequence"/>
</dbReference>
<dbReference type="InterPro" id="IPR058581">
    <property type="entry name" value="TM_HPP"/>
</dbReference>
<keyword evidence="3" id="KW-1185">Reference proteome</keyword>
<comment type="caution">
    <text evidence="2">The sequence shown here is derived from an EMBL/GenBank/DDBJ whole genome shotgun (WGS) entry which is preliminary data.</text>
</comment>
<sequence>MLGNSLSARVAVLMLSIYPRDWAPALRVGLAIAAMMAAGALHPPSGAEALLATLNPGPGGGPDFLRWRRSG</sequence>
<reference evidence="2" key="1">
    <citation type="journal article" date="2014" name="Int. J. Syst. Evol. Microbiol.">
        <title>Complete genome sequence of Corynebacterium casei LMG S-19264T (=DSM 44701T), isolated from a smear-ripened cheese.</title>
        <authorList>
            <consortium name="US DOE Joint Genome Institute (JGI-PGF)"/>
            <person name="Walter F."/>
            <person name="Albersmeier A."/>
            <person name="Kalinowski J."/>
            <person name="Ruckert C."/>
        </authorList>
    </citation>
    <scope>NUCLEOTIDE SEQUENCE</scope>
    <source>
        <strain evidence="2">KCTC 42650</strain>
    </source>
</reference>
<gene>
    <name evidence="2" type="ORF">GCM10017056_50830</name>
</gene>
<evidence type="ECO:0000313" key="2">
    <source>
        <dbReference type="EMBL" id="GHF73949.1"/>
    </source>
</evidence>
<evidence type="ECO:0000259" key="1">
    <source>
        <dbReference type="Pfam" id="PF04982"/>
    </source>
</evidence>
<organism evidence="2 3">
    <name type="scientific">Seohaeicola zhoushanensis</name>
    <dbReference type="NCBI Taxonomy" id="1569283"/>
    <lineage>
        <taxon>Bacteria</taxon>
        <taxon>Pseudomonadati</taxon>
        <taxon>Pseudomonadota</taxon>
        <taxon>Alphaproteobacteria</taxon>
        <taxon>Rhodobacterales</taxon>
        <taxon>Roseobacteraceae</taxon>
        <taxon>Seohaeicola</taxon>
    </lineage>
</organism>
<dbReference type="Pfam" id="PF04982">
    <property type="entry name" value="TM_HPP"/>
    <property type="match status" value="1"/>
</dbReference>
<dbReference type="AlphaFoldDB" id="A0A8J3H3K4"/>
<proteinExistence type="predicted"/>
<reference evidence="2" key="2">
    <citation type="submission" date="2020-09" db="EMBL/GenBank/DDBJ databases">
        <authorList>
            <person name="Sun Q."/>
            <person name="Kim S."/>
        </authorList>
    </citation>
    <scope>NUCLEOTIDE SEQUENCE</scope>
    <source>
        <strain evidence="2">KCTC 42650</strain>
    </source>
</reference>